<dbReference type="STRING" id="1423740.FC36_GL001785"/>
<dbReference type="PROSITE" id="PS00764">
    <property type="entry name" value="ENDONUCLEASE_III_1"/>
    <property type="match status" value="1"/>
</dbReference>
<dbReference type="EC" id="4.2.99.18" evidence="12"/>
<feature type="domain" description="HhH-GPD" evidence="13">
    <location>
        <begin position="39"/>
        <end position="187"/>
    </location>
</feature>
<reference evidence="14 15" key="1">
    <citation type="journal article" date="2015" name="Genome Announc.">
        <title>Expanding the biotechnology potential of lactobacilli through comparative genomics of 213 strains and associated genera.</title>
        <authorList>
            <person name="Sun Z."/>
            <person name="Harris H.M."/>
            <person name="McCann A."/>
            <person name="Guo C."/>
            <person name="Argimon S."/>
            <person name="Zhang W."/>
            <person name="Yang X."/>
            <person name="Jeffery I.B."/>
            <person name="Cooney J.C."/>
            <person name="Kagawa T.F."/>
            <person name="Liu W."/>
            <person name="Song Y."/>
            <person name="Salvetti E."/>
            <person name="Wrobel A."/>
            <person name="Rasinkangas P."/>
            <person name="Parkhill J."/>
            <person name="Rea M.C."/>
            <person name="O'Sullivan O."/>
            <person name="Ritari J."/>
            <person name="Douillard F.P."/>
            <person name="Paul Ross R."/>
            <person name="Yang R."/>
            <person name="Briner A.E."/>
            <person name="Felis G.E."/>
            <person name="de Vos W.M."/>
            <person name="Barrangou R."/>
            <person name="Klaenhammer T.R."/>
            <person name="Caufield P.W."/>
            <person name="Cui Y."/>
            <person name="Zhang H."/>
            <person name="O'Toole P.W."/>
        </authorList>
    </citation>
    <scope>NUCLEOTIDE SEQUENCE [LARGE SCALE GENOMIC DNA]</scope>
    <source>
        <strain evidence="14 15">DSM 15833</strain>
    </source>
</reference>
<evidence type="ECO:0000256" key="3">
    <source>
        <dbReference type="ARBA" id="ARBA00022723"/>
    </source>
</evidence>
<dbReference type="Pfam" id="PF10576">
    <property type="entry name" value="EndIII_4Fe-2S"/>
    <property type="match status" value="1"/>
</dbReference>
<dbReference type="PANTHER" id="PTHR10359">
    <property type="entry name" value="A/G-SPECIFIC ADENINE GLYCOSYLASE/ENDONUCLEASE III"/>
    <property type="match status" value="1"/>
</dbReference>
<dbReference type="SMART" id="SM00478">
    <property type="entry name" value="ENDO3c"/>
    <property type="match status" value="1"/>
</dbReference>
<evidence type="ECO:0000256" key="6">
    <source>
        <dbReference type="ARBA" id="ARBA00023004"/>
    </source>
</evidence>
<proteinExistence type="inferred from homology"/>
<evidence type="ECO:0000256" key="9">
    <source>
        <dbReference type="ARBA" id="ARBA00023204"/>
    </source>
</evidence>
<keyword evidence="7 12" id="KW-0411">Iron-sulfur</keyword>
<dbReference type="GO" id="GO:0140078">
    <property type="term" value="F:class I DNA-(apurinic or apyrimidinic site) endonuclease activity"/>
    <property type="evidence" value="ECO:0007669"/>
    <property type="project" value="UniProtKB-EC"/>
</dbReference>
<evidence type="ECO:0000256" key="11">
    <source>
        <dbReference type="ARBA" id="ARBA00023295"/>
    </source>
</evidence>
<comment type="catalytic activity">
    <reaction evidence="12">
        <text>2'-deoxyribonucleotide-(2'-deoxyribose 5'-phosphate)-2'-deoxyribonucleotide-DNA = a 3'-end 2'-deoxyribonucleotide-(2,3-dehydro-2,3-deoxyribose 5'-phosphate)-DNA + a 5'-end 5'-phospho-2'-deoxyribonucleoside-DNA + H(+)</text>
        <dbReference type="Rhea" id="RHEA:66592"/>
        <dbReference type="Rhea" id="RHEA-COMP:13180"/>
        <dbReference type="Rhea" id="RHEA-COMP:16897"/>
        <dbReference type="Rhea" id="RHEA-COMP:17067"/>
        <dbReference type="ChEBI" id="CHEBI:15378"/>
        <dbReference type="ChEBI" id="CHEBI:136412"/>
        <dbReference type="ChEBI" id="CHEBI:157695"/>
        <dbReference type="ChEBI" id="CHEBI:167181"/>
        <dbReference type="EC" id="4.2.99.18"/>
    </reaction>
</comment>
<dbReference type="EMBL" id="AZFH01000037">
    <property type="protein sequence ID" value="KRL81382.1"/>
    <property type="molecule type" value="Genomic_DNA"/>
</dbReference>
<dbReference type="Proteomes" id="UP000051048">
    <property type="component" value="Unassembled WGS sequence"/>
</dbReference>
<feature type="binding site" evidence="12">
    <location>
        <position position="199"/>
    </location>
    <ligand>
        <name>[4Fe-4S] cluster</name>
        <dbReference type="ChEBI" id="CHEBI:49883"/>
    </ligand>
</feature>
<dbReference type="InterPro" id="IPR004035">
    <property type="entry name" value="Endouclease-III_FeS-bd_BS"/>
</dbReference>
<keyword evidence="10 12" id="KW-0456">Lyase</keyword>
<dbReference type="HAMAP" id="MF_00942">
    <property type="entry name" value="Nth"/>
    <property type="match status" value="1"/>
</dbReference>
<evidence type="ECO:0000256" key="5">
    <source>
        <dbReference type="ARBA" id="ARBA00022801"/>
    </source>
</evidence>
<dbReference type="Gene3D" id="1.10.340.30">
    <property type="entry name" value="Hypothetical protein, domain 2"/>
    <property type="match status" value="1"/>
</dbReference>
<evidence type="ECO:0000313" key="14">
    <source>
        <dbReference type="EMBL" id="KRL81382.1"/>
    </source>
</evidence>
<evidence type="ECO:0000256" key="12">
    <source>
        <dbReference type="HAMAP-Rule" id="MF_00942"/>
    </source>
</evidence>
<gene>
    <name evidence="12" type="primary">nth</name>
    <name evidence="14" type="ORF">FC36_GL001785</name>
</gene>
<dbReference type="InterPro" id="IPR003651">
    <property type="entry name" value="Endonuclease3_FeS-loop_motif"/>
</dbReference>
<dbReference type="PIRSF" id="PIRSF001435">
    <property type="entry name" value="Nth"/>
    <property type="match status" value="1"/>
</dbReference>
<keyword evidence="9 12" id="KW-0234">DNA repair</keyword>
<feature type="binding site" evidence="12">
    <location>
        <position position="196"/>
    </location>
    <ligand>
        <name>[4Fe-4S] cluster</name>
        <dbReference type="ChEBI" id="CHEBI:49883"/>
    </ligand>
</feature>
<dbReference type="SMART" id="SM00525">
    <property type="entry name" value="FES"/>
    <property type="match status" value="1"/>
</dbReference>
<dbReference type="CDD" id="cd00056">
    <property type="entry name" value="ENDO3c"/>
    <property type="match status" value="1"/>
</dbReference>
<dbReference type="FunFam" id="1.10.1670.10:FF:000001">
    <property type="entry name" value="Endonuclease III"/>
    <property type="match status" value="1"/>
</dbReference>
<dbReference type="GO" id="GO:0006285">
    <property type="term" value="P:base-excision repair, AP site formation"/>
    <property type="evidence" value="ECO:0007669"/>
    <property type="project" value="TreeGrafter"/>
</dbReference>
<comment type="function">
    <text evidence="12">DNA repair enzyme that has both DNA N-glycosylase activity and AP-lyase activity. The DNA N-glycosylase activity releases various damaged pyrimidines from DNA by cleaving the N-glycosidic bond, leaving an AP (apurinic/apyrimidinic) site. The AP-lyase activity cleaves the phosphodiester bond 3' to the AP site by a beta-elimination, leaving a 3'-terminal unsaturated sugar and a product with a terminal 5'-phosphate.</text>
</comment>
<dbReference type="FunFam" id="1.10.340.30:FF:000001">
    <property type="entry name" value="Endonuclease III"/>
    <property type="match status" value="1"/>
</dbReference>
<dbReference type="GO" id="GO:0051539">
    <property type="term" value="F:4 iron, 4 sulfur cluster binding"/>
    <property type="evidence" value="ECO:0007669"/>
    <property type="project" value="UniProtKB-UniRule"/>
</dbReference>
<evidence type="ECO:0000256" key="1">
    <source>
        <dbReference type="ARBA" id="ARBA00008343"/>
    </source>
</evidence>
<dbReference type="GO" id="GO:0046872">
    <property type="term" value="F:metal ion binding"/>
    <property type="evidence" value="ECO:0007669"/>
    <property type="project" value="UniProtKB-KW"/>
</dbReference>
<dbReference type="InterPro" id="IPR011257">
    <property type="entry name" value="DNA_glycosylase"/>
</dbReference>
<dbReference type="OrthoDB" id="9800977at2"/>
<feature type="binding site" evidence="12">
    <location>
        <position position="205"/>
    </location>
    <ligand>
        <name>[4Fe-4S] cluster</name>
        <dbReference type="ChEBI" id="CHEBI:49883"/>
    </ligand>
</feature>
<dbReference type="NCBIfam" id="TIGR01083">
    <property type="entry name" value="nth"/>
    <property type="match status" value="1"/>
</dbReference>
<comment type="similarity">
    <text evidence="1 12">Belongs to the Nth/MutY family.</text>
</comment>
<dbReference type="Pfam" id="PF00730">
    <property type="entry name" value="HhH-GPD"/>
    <property type="match status" value="1"/>
</dbReference>
<keyword evidence="6 12" id="KW-0408">Iron</keyword>
<dbReference type="SUPFAM" id="SSF48150">
    <property type="entry name" value="DNA-glycosylase"/>
    <property type="match status" value="1"/>
</dbReference>
<comment type="cofactor">
    <cofactor evidence="12">
        <name>[4Fe-4S] cluster</name>
        <dbReference type="ChEBI" id="CHEBI:49883"/>
    </cofactor>
    <text evidence="12">Binds 1 [4Fe-4S] cluster.</text>
</comment>
<feature type="binding site" evidence="12">
    <location>
        <position position="189"/>
    </location>
    <ligand>
        <name>[4Fe-4S] cluster</name>
        <dbReference type="ChEBI" id="CHEBI:49883"/>
    </ligand>
</feature>
<dbReference type="Gene3D" id="1.10.1670.10">
    <property type="entry name" value="Helix-hairpin-Helix base-excision DNA repair enzymes (C-terminal)"/>
    <property type="match status" value="1"/>
</dbReference>
<dbReference type="AlphaFoldDB" id="A0A0R1TJP4"/>
<comment type="caution">
    <text evidence="14">The sequence shown here is derived from an EMBL/GenBank/DDBJ whole genome shotgun (WGS) entry which is preliminary data.</text>
</comment>
<sequence>MLDEKATTQALAVMATKFPKVGSSLVADSDFHFLLAVILSAQTTDAAVNRVTPALFAAYPQPENLMQAQPIEVEKYISTLGLYHNKARYLVACARDLVNNFASQVPRNHRDLQSLAGVGRKTADVVLAERFHIPALAVDTHVERVSKRLAMVATDASVLQTEKVLMTKIPQEEWIHAHHLFITWGRQVCTARNPACASCPLLAMCQEGKRRMNEVNV</sequence>
<evidence type="ECO:0000256" key="2">
    <source>
        <dbReference type="ARBA" id="ARBA00022485"/>
    </source>
</evidence>
<evidence type="ECO:0000313" key="15">
    <source>
        <dbReference type="Proteomes" id="UP000051048"/>
    </source>
</evidence>
<dbReference type="RefSeq" id="WP_023859016.1">
    <property type="nucleotide sequence ID" value="NZ_AZFH01000037.1"/>
</dbReference>
<keyword evidence="2 12" id="KW-0004">4Fe-4S</keyword>
<dbReference type="GO" id="GO:0019104">
    <property type="term" value="F:DNA N-glycosylase activity"/>
    <property type="evidence" value="ECO:0007669"/>
    <property type="project" value="UniProtKB-UniRule"/>
</dbReference>
<keyword evidence="8 12" id="KW-0238">DNA-binding</keyword>
<dbReference type="PATRIC" id="fig|1423740.3.peg.1923"/>
<accession>A0A0R1TJP4</accession>
<keyword evidence="3 12" id="KW-0479">Metal-binding</keyword>
<evidence type="ECO:0000256" key="4">
    <source>
        <dbReference type="ARBA" id="ARBA00022763"/>
    </source>
</evidence>
<keyword evidence="14" id="KW-0540">Nuclease</keyword>
<dbReference type="InterPro" id="IPR003265">
    <property type="entry name" value="HhH-GPD_domain"/>
</dbReference>
<protein>
    <recommendedName>
        <fullName evidence="12">Endonuclease III</fullName>
        <ecNumber evidence="12">4.2.99.18</ecNumber>
    </recommendedName>
    <alternativeName>
        <fullName evidence="12">DNA-(apurinic or apyrimidinic site) lyase</fullName>
    </alternativeName>
</protein>
<evidence type="ECO:0000256" key="7">
    <source>
        <dbReference type="ARBA" id="ARBA00023014"/>
    </source>
</evidence>
<dbReference type="InterPro" id="IPR023170">
    <property type="entry name" value="HhH_base_excis_C"/>
</dbReference>
<dbReference type="GO" id="GO:0003677">
    <property type="term" value="F:DNA binding"/>
    <property type="evidence" value="ECO:0007669"/>
    <property type="project" value="UniProtKB-UniRule"/>
</dbReference>
<evidence type="ECO:0000256" key="8">
    <source>
        <dbReference type="ARBA" id="ARBA00023125"/>
    </source>
</evidence>
<keyword evidence="5 12" id="KW-0378">Hydrolase</keyword>
<keyword evidence="14" id="KW-0255">Endonuclease</keyword>
<organism evidence="14 15">
    <name type="scientific">Ligilactobacillus equi DSM 15833 = JCM 10991</name>
    <dbReference type="NCBI Taxonomy" id="1423740"/>
    <lineage>
        <taxon>Bacteria</taxon>
        <taxon>Bacillati</taxon>
        <taxon>Bacillota</taxon>
        <taxon>Bacilli</taxon>
        <taxon>Lactobacillales</taxon>
        <taxon>Lactobacillaceae</taxon>
        <taxon>Ligilactobacillus</taxon>
    </lineage>
</organism>
<name>A0A0R1TJP4_9LACO</name>
<dbReference type="PANTHER" id="PTHR10359:SF18">
    <property type="entry name" value="ENDONUCLEASE III"/>
    <property type="match status" value="1"/>
</dbReference>
<dbReference type="InterPro" id="IPR005759">
    <property type="entry name" value="Nth"/>
</dbReference>
<evidence type="ECO:0000259" key="13">
    <source>
        <dbReference type="SMART" id="SM00478"/>
    </source>
</evidence>
<keyword evidence="4 12" id="KW-0227">DNA damage</keyword>
<evidence type="ECO:0000256" key="10">
    <source>
        <dbReference type="ARBA" id="ARBA00023239"/>
    </source>
</evidence>
<keyword evidence="11 12" id="KW-0326">Glycosidase</keyword>